<evidence type="ECO:0000313" key="3">
    <source>
        <dbReference type="Proteomes" id="UP000054166"/>
    </source>
</evidence>
<organism evidence="2 3">
    <name type="scientific">Piloderma croceum (strain F 1598)</name>
    <dbReference type="NCBI Taxonomy" id="765440"/>
    <lineage>
        <taxon>Eukaryota</taxon>
        <taxon>Fungi</taxon>
        <taxon>Dikarya</taxon>
        <taxon>Basidiomycota</taxon>
        <taxon>Agaricomycotina</taxon>
        <taxon>Agaricomycetes</taxon>
        <taxon>Agaricomycetidae</taxon>
        <taxon>Atheliales</taxon>
        <taxon>Atheliaceae</taxon>
        <taxon>Piloderma</taxon>
    </lineage>
</organism>
<feature type="compositionally biased region" description="Pro residues" evidence="1">
    <location>
        <begin position="200"/>
        <end position="210"/>
    </location>
</feature>
<dbReference type="Proteomes" id="UP000054166">
    <property type="component" value="Unassembled WGS sequence"/>
</dbReference>
<dbReference type="OrthoDB" id="10660937at2759"/>
<evidence type="ECO:0000313" key="2">
    <source>
        <dbReference type="EMBL" id="KIM71315.1"/>
    </source>
</evidence>
<dbReference type="STRING" id="765440.A0A0C3EF79"/>
<protein>
    <submittedName>
        <fullName evidence="2">Uncharacterized protein</fullName>
    </submittedName>
</protein>
<name>A0A0C3EF79_PILCF</name>
<accession>A0A0C3EF79</accession>
<reference evidence="3" key="2">
    <citation type="submission" date="2015-01" db="EMBL/GenBank/DDBJ databases">
        <title>Evolutionary Origins and Diversification of the Mycorrhizal Mutualists.</title>
        <authorList>
            <consortium name="DOE Joint Genome Institute"/>
            <consortium name="Mycorrhizal Genomics Consortium"/>
            <person name="Kohler A."/>
            <person name="Kuo A."/>
            <person name="Nagy L.G."/>
            <person name="Floudas D."/>
            <person name="Copeland A."/>
            <person name="Barry K.W."/>
            <person name="Cichocki N."/>
            <person name="Veneault-Fourrey C."/>
            <person name="LaButti K."/>
            <person name="Lindquist E.A."/>
            <person name="Lipzen A."/>
            <person name="Lundell T."/>
            <person name="Morin E."/>
            <person name="Murat C."/>
            <person name="Riley R."/>
            <person name="Ohm R."/>
            <person name="Sun H."/>
            <person name="Tunlid A."/>
            <person name="Henrissat B."/>
            <person name="Grigoriev I.V."/>
            <person name="Hibbett D.S."/>
            <person name="Martin F."/>
        </authorList>
    </citation>
    <scope>NUCLEOTIDE SEQUENCE [LARGE SCALE GENOMIC DNA]</scope>
    <source>
        <strain evidence="3">F 1598</strain>
    </source>
</reference>
<dbReference type="EMBL" id="KN833360">
    <property type="protein sequence ID" value="KIM71315.1"/>
    <property type="molecule type" value="Genomic_DNA"/>
</dbReference>
<dbReference type="InParanoid" id="A0A0C3EF79"/>
<proteinExistence type="predicted"/>
<feature type="region of interest" description="Disordered" evidence="1">
    <location>
        <begin position="12"/>
        <end position="50"/>
    </location>
</feature>
<gene>
    <name evidence="2" type="ORF">PILCRDRAFT_757068</name>
</gene>
<reference evidence="2 3" key="1">
    <citation type="submission" date="2014-04" db="EMBL/GenBank/DDBJ databases">
        <authorList>
            <consortium name="DOE Joint Genome Institute"/>
            <person name="Kuo A."/>
            <person name="Tarkka M."/>
            <person name="Buscot F."/>
            <person name="Kohler A."/>
            <person name="Nagy L.G."/>
            <person name="Floudas D."/>
            <person name="Copeland A."/>
            <person name="Barry K.W."/>
            <person name="Cichocki N."/>
            <person name="Veneault-Fourrey C."/>
            <person name="LaButti K."/>
            <person name="Lindquist E.A."/>
            <person name="Lipzen A."/>
            <person name="Lundell T."/>
            <person name="Morin E."/>
            <person name="Murat C."/>
            <person name="Sun H."/>
            <person name="Tunlid A."/>
            <person name="Henrissat B."/>
            <person name="Grigoriev I.V."/>
            <person name="Hibbett D.S."/>
            <person name="Martin F."/>
            <person name="Nordberg H.P."/>
            <person name="Cantor M.N."/>
            <person name="Hua S.X."/>
        </authorList>
    </citation>
    <scope>NUCLEOTIDE SEQUENCE [LARGE SCALE GENOMIC DNA]</scope>
    <source>
        <strain evidence="2 3">F 1598</strain>
    </source>
</reference>
<feature type="compositionally biased region" description="Low complexity" evidence="1">
    <location>
        <begin position="155"/>
        <end position="179"/>
    </location>
</feature>
<keyword evidence="3" id="KW-1185">Reference proteome</keyword>
<sequence length="279" mass="30196">MDFEEFSEVFSRMSAKERQKKRWRIKKSNDPQKCAKSKKTSPLPPKPDRSAATIFITTKPPIAPLAAFIRPTTVPRRFLVPPLPTVSAPPSRKRVFESLDPTSTPATLVATPLLSTEELGSLKERPSSRRKVAPLPRRVPNGTGVAHRAITPAASSISVSSEQESPSPSSSSRSPSSESSSKRIRLSSDSGSASEIATPEPSPLSLPTDIPPPVLSIAGFNFDSPSTMNDLFCENPADHSQVDRLQLAFPSGSAYGANEGNKDPIFGFEFDQSFLHIQS</sequence>
<dbReference type="AlphaFoldDB" id="A0A0C3EF79"/>
<dbReference type="HOGENOM" id="CLU_997891_0_0_1"/>
<feature type="region of interest" description="Disordered" evidence="1">
    <location>
        <begin position="82"/>
        <end position="210"/>
    </location>
</feature>
<evidence type="ECO:0000256" key="1">
    <source>
        <dbReference type="SAM" id="MobiDB-lite"/>
    </source>
</evidence>